<dbReference type="Proteomes" id="UP000623129">
    <property type="component" value="Unassembled WGS sequence"/>
</dbReference>
<proteinExistence type="predicted"/>
<dbReference type="PANTHER" id="PTHR11474">
    <property type="entry name" value="TYROSINASE FAMILY MEMBER"/>
    <property type="match status" value="1"/>
</dbReference>
<dbReference type="PANTHER" id="PTHR11474:SF76">
    <property type="entry name" value="SHKT DOMAIN-CONTAINING PROTEIN"/>
    <property type="match status" value="1"/>
</dbReference>
<evidence type="ECO:0000256" key="2">
    <source>
        <dbReference type="ARBA" id="ARBA00023008"/>
    </source>
</evidence>
<reference evidence="4" key="1">
    <citation type="submission" date="2020-01" db="EMBL/GenBank/DDBJ databases">
        <title>Genome sequence of Kobresia littledalei, the first chromosome-level genome in the family Cyperaceae.</title>
        <authorList>
            <person name="Qu G."/>
        </authorList>
    </citation>
    <scope>NUCLEOTIDE SEQUENCE</scope>
    <source>
        <strain evidence="4">C.B.Clarke</strain>
        <tissue evidence="4">Leaf</tissue>
    </source>
</reference>
<evidence type="ECO:0000256" key="1">
    <source>
        <dbReference type="ARBA" id="ARBA00022723"/>
    </source>
</evidence>
<accession>A0A833V600</accession>
<keyword evidence="2" id="KW-0186">Copper</keyword>
<comment type="caution">
    <text evidence="4">The sequence shown here is derived from an EMBL/GenBank/DDBJ whole genome shotgun (WGS) entry which is preliminary data.</text>
</comment>
<sequence length="295" mass="32871">MSSLSKLICPATSLTSSPSSACNFQPHKISSPIHFPRRTYNPKIACKSTSDDSQKPNSSRREVLISLGGLYGVTTSLGMNYSALAAPVQAPDISKCGPSEDLSSGATTLNCCPPLKDQIVDFKLPPKSAPLRVRPAAHAVDKEYIAKYAKAIELMKALPADDPRNFTQQANVHCAYCDGAYDQVGFPDLELQIHNCWIFFPWHRFYLYFHERILGKLIGDDTFAIPFWNWDAPAGMQLPALYADQSSSLYDNLRDAKHQPPFPLDLDFDGTDPTFTEDQQIDDNLKIMYRQVCQS</sequence>
<dbReference type="GO" id="GO:0046872">
    <property type="term" value="F:metal ion binding"/>
    <property type="evidence" value="ECO:0007669"/>
    <property type="project" value="UniProtKB-KW"/>
</dbReference>
<keyword evidence="1" id="KW-0479">Metal-binding</keyword>
<organism evidence="4 5">
    <name type="scientific">Carex littledalei</name>
    <dbReference type="NCBI Taxonomy" id="544730"/>
    <lineage>
        <taxon>Eukaryota</taxon>
        <taxon>Viridiplantae</taxon>
        <taxon>Streptophyta</taxon>
        <taxon>Embryophyta</taxon>
        <taxon>Tracheophyta</taxon>
        <taxon>Spermatophyta</taxon>
        <taxon>Magnoliopsida</taxon>
        <taxon>Liliopsida</taxon>
        <taxon>Poales</taxon>
        <taxon>Cyperaceae</taxon>
        <taxon>Cyperoideae</taxon>
        <taxon>Cariceae</taxon>
        <taxon>Carex</taxon>
        <taxon>Carex subgen. Euthyceras</taxon>
    </lineage>
</organism>
<dbReference type="PROSITE" id="PS00497">
    <property type="entry name" value="TYROSINASE_1"/>
    <property type="match status" value="1"/>
</dbReference>
<dbReference type="AlphaFoldDB" id="A0A833V600"/>
<dbReference type="InterPro" id="IPR008922">
    <property type="entry name" value="Di-copper_centre_dom_sf"/>
</dbReference>
<name>A0A833V600_9POAL</name>
<dbReference type="OrthoDB" id="6132182at2759"/>
<dbReference type="InterPro" id="IPR002227">
    <property type="entry name" value="Tyrosinase_Cu-bd"/>
</dbReference>
<evidence type="ECO:0000313" key="5">
    <source>
        <dbReference type="Proteomes" id="UP000623129"/>
    </source>
</evidence>
<dbReference type="GO" id="GO:0016491">
    <property type="term" value="F:oxidoreductase activity"/>
    <property type="evidence" value="ECO:0007669"/>
    <property type="project" value="InterPro"/>
</dbReference>
<dbReference type="EMBL" id="SWLB01000019">
    <property type="protein sequence ID" value="KAF3325677.1"/>
    <property type="molecule type" value="Genomic_DNA"/>
</dbReference>
<dbReference type="Pfam" id="PF00264">
    <property type="entry name" value="Tyrosinase"/>
    <property type="match status" value="1"/>
</dbReference>
<dbReference type="SUPFAM" id="SSF48056">
    <property type="entry name" value="Di-copper centre-containing domain"/>
    <property type="match status" value="1"/>
</dbReference>
<gene>
    <name evidence="4" type="ORF">FCM35_KLT08757</name>
</gene>
<dbReference type="PRINTS" id="PR00092">
    <property type="entry name" value="TYROSINASE"/>
</dbReference>
<protein>
    <submittedName>
        <fullName evidence="4">Polyphenol oxidase</fullName>
    </submittedName>
</protein>
<evidence type="ECO:0000313" key="4">
    <source>
        <dbReference type="EMBL" id="KAF3325677.1"/>
    </source>
</evidence>
<evidence type="ECO:0000259" key="3">
    <source>
        <dbReference type="PROSITE" id="PS00497"/>
    </source>
</evidence>
<dbReference type="Gene3D" id="1.10.1280.10">
    <property type="entry name" value="Di-copper center containing domain from catechol oxidase"/>
    <property type="match status" value="1"/>
</dbReference>
<keyword evidence="5" id="KW-1185">Reference proteome</keyword>
<feature type="domain" description="Tyrosinase copper-binding" evidence="3">
    <location>
        <begin position="194"/>
        <end position="211"/>
    </location>
</feature>
<dbReference type="InterPro" id="IPR050316">
    <property type="entry name" value="Tyrosinase/Hemocyanin"/>
</dbReference>